<evidence type="ECO:0000256" key="1">
    <source>
        <dbReference type="SAM" id="SignalP"/>
    </source>
</evidence>
<keyword evidence="1" id="KW-0732">Signal</keyword>
<protein>
    <submittedName>
        <fullName evidence="2">DUF3718 domain-containing protein</fullName>
    </submittedName>
</protein>
<sequence>MLKTTHFIKAAATVLAMTAASSAFAQTTYLAGDDSKASQLCVAVATGNKHQVRNQVSGFKPTTMIRQNYRMVVNNVTCNGQDLVNFALNTGNYPIAEKLSKYRQGNVQIKDIAKQQKMNGTVITTAS</sequence>
<comment type="caution">
    <text evidence="2">The sequence shown here is derived from an EMBL/GenBank/DDBJ whole genome shotgun (WGS) entry which is preliminary data.</text>
</comment>
<reference evidence="2" key="1">
    <citation type="submission" date="2022-07" db="EMBL/GenBank/DDBJ databases">
        <title>Characterization of the Novel Bacterium Alteromonas immobilis LMIT006 and Alteromonas gregis LMIT007.</title>
        <authorList>
            <person name="Lin X."/>
        </authorList>
    </citation>
    <scope>NUCLEOTIDE SEQUENCE</scope>
    <source>
        <strain evidence="2">LMIT007</strain>
    </source>
</reference>
<gene>
    <name evidence="2" type="ORF">NLF92_07900</name>
</gene>
<dbReference type="Proteomes" id="UP001165413">
    <property type="component" value="Unassembled WGS sequence"/>
</dbReference>
<dbReference type="Pfam" id="PF12514">
    <property type="entry name" value="DUF3718"/>
    <property type="match status" value="1"/>
</dbReference>
<dbReference type="AlphaFoldDB" id="A0AA41X2L0"/>
<evidence type="ECO:0000313" key="3">
    <source>
        <dbReference type="Proteomes" id="UP001165413"/>
    </source>
</evidence>
<feature type="chain" id="PRO_5041341910" evidence="1">
    <location>
        <begin position="26"/>
        <end position="127"/>
    </location>
</feature>
<dbReference type="InterPro" id="IPR022193">
    <property type="entry name" value="DUF3718"/>
</dbReference>
<proteinExistence type="predicted"/>
<dbReference type="RefSeq" id="WP_254100567.1">
    <property type="nucleotide sequence ID" value="NZ_JANATA010000012.1"/>
</dbReference>
<feature type="signal peptide" evidence="1">
    <location>
        <begin position="1"/>
        <end position="25"/>
    </location>
</feature>
<name>A0AA41X2L0_9ALTE</name>
<keyword evidence="3" id="KW-1185">Reference proteome</keyword>
<evidence type="ECO:0000313" key="2">
    <source>
        <dbReference type="EMBL" id="MCP3428868.1"/>
    </source>
</evidence>
<accession>A0AA41X2L0</accession>
<dbReference type="EMBL" id="JANATA010000012">
    <property type="protein sequence ID" value="MCP3428868.1"/>
    <property type="molecule type" value="Genomic_DNA"/>
</dbReference>
<organism evidence="2 3">
    <name type="scientific">Opacimonas viscosa</name>
    <dbReference type="NCBI Taxonomy" id="2961944"/>
    <lineage>
        <taxon>Bacteria</taxon>
        <taxon>Pseudomonadati</taxon>
        <taxon>Pseudomonadota</taxon>
        <taxon>Gammaproteobacteria</taxon>
        <taxon>Alteromonadales</taxon>
        <taxon>Alteromonadaceae</taxon>
        <taxon>Opacimonas</taxon>
    </lineage>
</organism>